<organism evidence="14 15">
    <name type="scientific">Fodinisporobacter ferrooxydans</name>
    <dbReference type="NCBI Taxonomy" id="2901836"/>
    <lineage>
        <taxon>Bacteria</taxon>
        <taxon>Bacillati</taxon>
        <taxon>Bacillota</taxon>
        <taxon>Bacilli</taxon>
        <taxon>Bacillales</taxon>
        <taxon>Alicyclobacillaceae</taxon>
        <taxon>Fodinisporobacter</taxon>
    </lineage>
</organism>
<dbReference type="SUPFAM" id="SSF143548">
    <property type="entry name" value="Serine metabolism enzymes domain"/>
    <property type="match status" value="1"/>
</dbReference>
<evidence type="ECO:0000259" key="13">
    <source>
        <dbReference type="Pfam" id="PF03315"/>
    </source>
</evidence>
<dbReference type="PANTHER" id="PTHR30182:SF12">
    <property type="entry name" value="L-SERINE DEHYDRATASE, BETA CHAIN-RELATED"/>
    <property type="match status" value="1"/>
</dbReference>
<evidence type="ECO:0000256" key="10">
    <source>
        <dbReference type="ARBA" id="ARBA00023239"/>
    </source>
</evidence>
<comment type="catalytic activity">
    <reaction evidence="12">
        <text>L-serine = pyruvate + NH4(+)</text>
        <dbReference type="Rhea" id="RHEA:19169"/>
        <dbReference type="ChEBI" id="CHEBI:15361"/>
        <dbReference type="ChEBI" id="CHEBI:28938"/>
        <dbReference type="ChEBI" id="CHEBI:33384"/>
        <dbReference type="EC" id="4.3.1.17"/>
    </reaction>
</comment>
<dbReference type="Pfam" id="PF03315">
    <property type="entry name" value="SDH_beta"/>
    <property type="match status" value="1"/>
</dbReference>
<evidence type="ECO:0000256" key="11">
    <source>
        <dbReference type="ARBA" id="ARBA00041766"/>
    </source>
</evidence>
<dbReference type="Gene3D" id="3.30.1330.90">
    <property type="entry name" value="D-3-phosphoglycerate dehydrogenase, domain 3"/>
    <property type="match status" value="1"/>
</dbReference>
<protein>
    <recommendedName>
        <fullName evidence="4">L-serine ammonia-lyase</fullName>
        <ecNumber evidence="4">4.3.1.17</ecNumber>
    </recommendedName>
    <alternativeName>
        <fullName evidence="11">L-serine deaminase</fullName>
    </alternativeName>
</protein>
<reference evidence="14" key="1">
    <citation type="submission" date="2021-12" db="EMBL/GenBank/DDBJ databases">
        <title>Alicyclobacillaceae gen. nov., sp. nov., isolated from chalcocite enrichment system.</title>
        <authorList>
            <person name="Jiang Z."/>
        </authorList>
    </citation>
    <scope>NUCLEOTIDE SEQUENCE</scope>
    <source>
        <strain evidence="14">MYW30-H2</strain>
    </source>
</reference>
<comment type="pathway">
    <text evidence="2">Carbohydrate biosynthesis; gluconeogenesis.</text>
</comment>
<evidence type="ECO:0000313" key="15">
    <source>
        <dbReference type="Proteomes" id="UP000830167"/>
    </source>
</evidence>
<evidence type="ECO:0000256" key="3">
    <source>
        <dbReference type="ARBA" id="ARBA00008636"/>
    </source>
</evidence>
<comment type="similarity">
    <text evidence="3">Belongs to the iron-sulfur dependent L-serine dehydratase family.</text>
</comment>
<sequence length="183" mass="19810">MIYNSCFDIIGPIMVGPSSSHTAGVVAIGKFVHDFLGGVPERVFIVLYDSFAETYKGHGTDKAIVGGLIGMDTNDLRIRQAMETAFLRNMRVEFAFEETCPFFDHPNTVLIRAKRGNDEVLIGGVSLGGGISKICYMNGLPVNVMLNASYDLEQLKQFALEASVCGAVVRSRGYGLQNHAGIA</sequence>
<name>A0ABY4CIL7_9BACL</name>
<dbReference type="EC" id="4.3.1.17" evidence="4"/>
<comment type="cofactor">
    <cofactor evidence="1">
        <name>[4Fe-4S] cluster</name>
        <dbReference type="ChEBI" id="CHEBI:49883"/>
    </cofactor>
</comment>
<evidence type="ECO:0000256" key="12">
    <source>
        <dbReference type="ARBA" id="ARBA00049406"/>
    </source>
</evidence>
<keyword evidence="15" id="KW-1185">Reference proteome</keyword>
<evidence type="ECO:0000256" key="2">
    <source>
        <dbReference type="ARBA" id="ARBA00004742"/>
    </source>
</evidence>
<dbReference type="Proteomes" id="UP000830167">
    <property type="component" value="Chromosome"/>
</dbReference>
<evidence type="ECO:0000256" key="1">
    <source>
        <dbReference type="ARBA" id="ARBA00001966"/>
    </source>
</evidence>
<keyword evidence="6" id="KW-0004">4Fe-4S</keyword>
<feature type="domain" description="Serine dehydratase beta chain" evidence="13">
    <location>
        <begin position="5"/>
        <end position="82"/>
    </location>
</feature>
<dbReference type="PANTHER" id="PTHR30182">
    <property type="entry name" value="L-SERINE DEHYDRATASE"/>
    <property type="match status" value="1"/>
</dbReference>
<keyword evidence="10" id="KW-0456">Lyase</keyword>
<keyword evidence="9" id="KW-0411">Iron-sulfur</keyword>
<accession>A0ABY4CIL7</accession>
<evidence type="ECO:0000256" key="8">
    <source>
        <dbReference type="ARBA" id="ARBA00023004"/>
    </source>
</evidence>
<gene>
    <name evidence="14" type="ORF">LSG31_15515</name>
</gene>
<dbReference type="EMBL" id="CP089291">
    <property type="protein sequence ID" value="UOF89302.1"/>
    <property type="molecule type" value="Genomic_DNA"/>
</dbReference>
<dbReference type="InterPro" id="IPR051318">
    <property type="entry name" value="Fe-S_L-Ser"/>
</dbReference>
<evidence type="ECO:0000256" key="6">
    <source>
        <dbReference type="ARBA" id="ARBA00022485"/>
    </source>
</evidence>
<evidence type="ECO:0000256" key="5">
    <source>
        <dbReference type="ARBA" id="ARBA00022432"/>
    </source>
</evidence>
<dbReference type="RefSeq" id="WP_347435989.1">
    <property type="nucleotide sequence ID" value="NZ_CP089291.1"/>
</dbReference>
<dbReference type="InterPro" id="IPR029009">
    <property type="entry name" value="ASB_dom_sf"/>
</dbReference>
<keyword evidence="8" id="KW-0408">Iron</keyword>
<keyword evidence="7" id="KW-0479">Metal-binding</keyword>
<evidence type="ECO:0000256" key="7">
    <source>
        <dbReference type="ARBA" id="ARBA00022723"/>
    </source>
</evidence>
<evidence type="ECO:0000256" key="9">
    <source>
        <dbReference type="ARBA" id="ARBA00023014"/>
    </source>
</evidence>
<keyword evidence="5" id="KW-0312">Gluconeogenesis</keyword>
<dbReference type="InterPro" id="IPR005131">
    <property type="entry name" value="Ser_deHydtase_bsu"/>
</dbReference>
<evidence type="ECO:0000256" key="4">
    <source>
        <dbReference type="ARBA" id="ARBA00012093"/>
    </source>
</evidence>
<proteinExistence type="inferred from homology"/>
<evidence type="ECO:0000313" key="14">
    <source>
        <dbReference type="EMBL" id="UOF89302.1"/>
    </source>
</evidence>